<organism evidence="1">
    <name type="scientific">hydrothermal vent metagenome</name>
    <dbReference type="NCBI Taxonomy" id="652676"/>
    <lineage>
        <taxon>unclassified sequences</taxon>
        <taxon>metagenomes</taxon>
        <taxon>ecological metagenomes</taxon>
    </lineage>
</organism>
<accession>A0A3B1A4R6</accession>
<evidence type="ECO:0000313" key="1">
    <source>
        <dbReference type="EMBL" id="VAW88714.1"/>
    </source>
</evidence>
<dbReference type="EMBL" id="UOFP01000233">
    <property type="protein sequence ID" value="VAW88714.1"/>
    <property type="molecule type" value="Genomic_DNA"/>
</dbReference>
<name>A0A3B1A4R6_9ZZZZ</name>
<gene>
    <name evidence="1" type="ORF">MNBD_GAMMA18-2296</name>
</gene>
<protein>
    <recommendedName>
        <fullName evidence="2">Transporter</fullName>
    </recommendedName>
</protein>
<dbReference type="InterPro" id="IPR025737">
    <property type="entry name" value="FApF"/>
</dbReference>
<sequence length="339" mass="37862">MRKTIPALLAFYMTFVVSPALAQSNSHHKHHNHTSQLYSPIGVMDDHSHEQGGWMLSYAYSTMHMEGNRDGVNDVGVAQVLNDFVVSPTEMTMKMHMFGVMYGVTDKVMIMGMIPYKMISMDHINRMGSQFTTESEGVGDVKLSGIYTLHEQGNRKTLLTIGISLPVGSIDKRDDTPAGKSQQLPYPMQLGSGTYDFLPGIAFAEQRGAWAWGSQLKTTIRQGSNNNDYRLGNEYSLTLWGARKINRYINASLRVDGKKWGNIHGEDPELNPMMVPTSRTDLRAGDRIDLQFGIDLIASGGDLQDNRLAIEVGIPIYQNLDGPQLKLDYRLTVGWQLVF</sequence>
<dbReference type="Pfam" id="PF13557">
    <property type="entry name" value="Phenol_MetA_deg"/>
    <property type="match status" value="1"/>
</dbReference>
<reference evidence="1" key="1">
    <citation type="submission" date="2018-06" db="EMBL/GenBank/DDBJ databases">
        <authorList>
            <person name="Zhirakovskaya E."/>
        </authorList>
    </citation>
    <scope>NUCLEOTIDE SEQUENCE</scope>
</reference>
<dbReference type="AlphaFoldDB" id="A0A3B1A4R6"/>
<evidence type="ECO:0008006" key="2">
    <source>
        <dbReference type="Google" id="ProtNLM"/>
    </source>
</evidence>
<proteinExistence type="predicted"/>